<dbReference type="CTD" id="24589163"/>
<feature type="region of interest" description="Disordered" evidence="13">
    <location>
        <begin position="43"/>
        <end position="67"/>
    </location>
</feature>
<comment type="similarity">
    <text evidence="2">Belongs to the Tom22 family.</text>
</comment>
<keyword evidence="8" id="KW-1133">Transmembrane helix</keyword>
<keyword evidence="4" id="KW-0813">Transport</keyword>
<accession>A0A095BWA1</accession>
<keyword evidence="11" id="KW-0472">Membrane</keyword>
<name>A0A095BWA1_SCHHA</name>
<keyword evidence="16" id="KW-1185">Reference proteome</keyword>
<reference evidence="14" key="2">
    <citation type="journal article" date="2019" name="Gigascience">
        <title>High-quality Schistosoma haematobium genome achieved by single-molecule and long-range sequencing.</title>
        <authorList>
            <person name="Stroehlein A.J."/>
            <person name="Korhonen P.K."/>
            <person name="Chong T.M."/>
            <person name="Lim Y.L."/>
            <person name="Chan K.G."/>
            <person name="Webster B."/>
            <person name="Rollinson D."/>
            <person name="Brindley P.J."/>
            <person name="Gasser R.B."/>
            <person name="Young N.D."/>
        </authorList>
    </citation>
    <scope>NUCLEOTIDE SEQUENCE</scope>
</reference>
<dbReference type="EMBL" id="KL250539">
    <property type="protein sequence ID" value="KGB33258.1"/>
    <property type="molecule type" value="Genomic_DNA"/>
</dbReference>
<evidence type="ECO:0000256" key="1">
    <source>
        <dbReference type="ARBA" id="ARBA00004572"/>
    </source>
</evidence>
<keyword evidence="5" id="KW-0812">Transmembrane</keyword>
<dbReference type="EMBL" id="AMPZ03000006">
    <property type="protein sequence ID" value="KAH9581533.1"/>
    <property type="molecule type" value="Genomic_DNA"/>
</dbReference>
<evidence type="ECO:0000256" key="2">
    <source>
        <dbReference type="ARBA" id="ARBA00009874"/>
    </source>
</evidence>
<dbReference type="InterPro" id="IPR005683">
    <property type="entry name" value="Tom22"/>
</dbReference>
<dbReference type="STRING" id="6185.A0A095BWA1"/>
<dbReference type="Proteomes" id="UP000471633">
    <property type="component" value="Unassembled WGS sequence"/>
</dbReference>
<keyword evidence="12 14" id="KW-0675">Receptor</keyword>
<dbReference type="PANTHER" id="PTHR12504:SF0">
    <property type="entry name" value="MITOCHONDRIAL IMPORT RECEPTOR SUBUNIT TOM22 HOMOLOG"/>
    <property type="match status" value="1"/>
</dbReference>
<keyword evidence="6" id="KW-1000">Mitochondrion outer membrane</keyword>
<evidence type="ECO:0000313" key="15">
    <source>
        <dbReference type="EMBL" id="KGB33258.1"/>
    </source>
</evidence>
<evidence type="ECO:0000256" key="9">
    <source>
        <dbReference type="ARBA" id="ARBA00023010"/>
    </source>
</evidence>
<dbReference type="AlphaFoldDB" id="A0A095BWA1"/>
<reference evidence="15" key="1">
    <citation type="journal article" date="2012" name="Nat. Genet.">
        <title>Whole-genome sequence of Schistosoma haematobium.</title>
        <authorList>
            <person name="Young N.D."/>
            <person name="Jex A.R."/>
            <person name="Li B."/>
            <person name="Liu S."/>
            <person name="Yang L."/>
            <person name="Xiong Z."/>
            <person name="Li Y."/>
            <person name="Cantacessi C."/>
            <person name="Hall R.S."/>
            <person name="Xu X."/>
            <person name="Chen F."/>
            <person name="Wu X."/>
            <person name="Zerlotini A."/>
            <person name="Oliveira G."/>
            <person name="Hofmann A."/>
            <person name="Zhang G."/>
            <person name="Fang X."/>
            <person name="Kang Y."/>
            <person name="Campbell B.E."/>
            <person name="Loukas A."/>
            <person name="Ranganathan S."/>
            <person name="Rollinson D."/>
            <person name="Rinaldi G."/>
            <person name="Brindley P.J."/>
            <person name="Yang H."/>
            <person name="Wang J."/>
            <person name="Wang J."/>
            <person name="Gasser R.B."/>
        </authorList>
    </citation>
    <scope>NUCLEOTIDE SEQUENCE [LARGE SCALE GENOMIC DNA]</scope>
</reference>
<evidence type="ECO:0000313" key="14">
    <source>
        <dbReference type="EMBL" id="KAH9581533.1"/>
    </source>
</evidence>
<evidence type="ECO:0000256" key="4">
    <source>
        <dbReference type="ARBA" id="ARBA00022448"/>
    </source>
</evidence>
<dbReference type="KEGG" id="shx:MS3_00008642"/>
<reference evidence="14" key="3">
    <citation type="submission" date="2021-06" db="EMBL/GenBank/DDBJ databases">
        <title>Chromosome-level genome assembly for S. haematobium.</title>
        <authorList>
            <person name="Stroehlein A.J."/>
        </authorList>
    </citation>
    <scope>NUCLEOTIDE SEQUENCE</scope>
</reference>
<evidence type="ECO:0000256" key="12">
    <source>
        <dbReference type="ARBA" id="ARBA00023170"/>
    </source>
</evidence>
<evidence type="ECO:0000256" key="8">
    <source>
        <dbReference type="ARBA" id="ARBA00022989"/>
    </source>
</evidence>
<evidence type="ECO:0000256" key="7">
    <source>
        <dbReference type="ARBA" id="ARBA00022927"/>
    </source>
</evidence>
<keyword evidence="7" id="KW-0653">Protein transport</keyword>
<dbReference type="GO" id="GO:0005741">
    <property type="term" value="C:mitochondrial outer membrane"/>
    <property type="evidence" value="ECO:0007669"/>
    <property type="project" value="UniProtKB-SubCell"/>
</dbReference>
<dbReference type="CDD" id="cd22884">
    <property type="entry name" value="TOM22"/>
    <property type="match status" value="1"/>
</dbReference>
<dbReference type="Pfam" id="PF04281">
    <property type="entry name" value="Tom22"/>
    <property type="match status" value="1"/>
</dbReference>
<dbReference type="OrthoDB" id="10016939at2759"/>
<proteinExistence type="inferred from homology"/>
<gene>
    <name evidence="14" type="primary">TOMM22_1</name>
    <name evidence="14" type="ORF">MS3_00008642</name>
    <name evidence="15" type="ORF">MS3_01406</name>
</gene>
<organism evidence="15">
    <name type="scientific">Schistosoma haematobium</name>
    <name type="common">Blood fluke</name>
    <dbReference type="NCBI Taxonomy" id="6185"/>
    <lineage>
        <taxon>Eukaryota</taxon>
        <taxon>Metazoa</taxon>
        <taxon>Spiralia</taxon>
        <taxon>Lophotrochozoa</taxon>
        <taxon>Platyhelminthes</taxon>
        <taxon>Trematoda</taxon>
        <taxon>Digenea</taxon>
        <taxon>Strigeidida</taxon>
        <taxon>Schistosomatoidea</taxon>
        <taxon>Schistosomatidae</taxon>
        <taxon>Schistosoma</taxon>
    </lineage>
</organism>
<evidence type="ECO:0000313" key="16">
    <source>
        <dbReference type="Proteomes" id="UP000471633"/>
    </source>
</evidence>
<dbReference type="RefSeq" id="XP_051065609.1">
    <property type="nucleotide sequence ID" value="XM_051216980.1"/>
</dbReference>
<evidence type="ECO:0000256" key="13">
    <source>
        <dbReference type="SAM" id="MobiDB-lite"/>
    </source>
</evidence>
<protein>
    <recommendedName>
        <fullName evidence="3">Mitochondrial import receptor subunit TOM22 homolog</fullName>
    </recommendedName>
</protein>
<keyword evidence="9" id="KW-0811">Translocation</keyword>
<dbReference type="GO" id="GO:0006886">
    <property type="term" value="P:intracellular protein transport"/>
    <property type="evidence" value="ECO:0007669"/>
    <property type="project" value="InterPro"/>
</dbReference>
<sequence>MDIQDAFEDFMISSSSYPTEVIDLTNSDTDAKPISPAAVRHLSREKNKSTSKALAEADGCSKDMGEKNGCDDEDFDIEDESIIERLIGLLEMFPEPVRRGVSFAYSAASEGVVSGYSLSRSVTWFLVSTATVCFLPLILELERVQTEEQEAVQQRAMMLGPRAAGGGSGLAGFSAAVPHLTHIEPK</sequence>
<evidence type="ECO:0000256" key="3">
    <source>
        <dbReference type="ARBA" id="ARBA00016229"/>
    </source>
</evidence>
<evidence type="ECO:0000256" key="5">
    <source>
        <dbReference type="ARBA" id="ARBA00022692"/>
    </source>
</evidence>
<dbReference type="PANTHER" id="PTHR12504">
    <property type="entry name" value="MITOCHONDRIAL IMPORT RECEPTOR SUBUNIT TOM22"/>
    <property type="match status" value="1"/>
</dbReference>
<keyword evidence="10" id="KW-0496">Mitochondrion</keyword>
<dbReference type="GeneID" id="24589163"/>
<evidence type="ECO:0000256" key="10">
    <source>
        <dbReference type="ARBA" id="ARBA00023128"/>
    </source>
</evidence>
<reference evidence="14" key="4">
    <citation type="journal article" date="2022" name="PLoS Pathog.">
        <title>Chromosome-level genome of Schistosoma haematobium underpins genome-wide explorations of molecular variation.</title>
        <authorList>
            <person name="Stroehlein A.J."/>
            <person name="Korhonen P.K."/>
            <person name="Lee V.V."/>
            <person name="Ralph S.A."/>
            <person name="Mentink-Kane M."/>
            <person name="You H."/>
            <person name="McManus D.P."/>
            <person name="Tchuente L.T."/>
            <person name="Stothard J.R."/>
            <person name="Kaur P."/>
            <person name="Dudchenko O."/>
            <person name="Aiden E.L."/>
            <person name="Yang B."/>
            <person name="Yang H."/>
            <person name="Emery A.M."/>
            <person name="Webster B.L."/>
            <person name="Brindley P.J."/>
            <person name="Rollinson D."/>
            <person name="Chang B.C.H."/>
            <person name="Gasser R.B."/>
            <person name="Young N.D."/>
        </authorList>
    </citation>
    <scope>NUCLEOTIDE SEQUENCE</scope>
</reference>
<evidence type="ECO:0000256" key="11">
    <source>
        <dbReference type="ARBA" id="ARBA00023136"/>
    </source>
</evidence>
<evidence type="ECO:0000256" key="6">
    <source>
        <dbReference type="ARBA" id="ARBA00022787"/>
    </source>
</evidence>
<comment type="subcellular location">
    <subcellularLocation>
        <location evidence="1">Mitochondrion outer membrane</location>
        <topology evidence="1">Single-pass membrane protein</topology>
    </subcellularLocation>
</comment>